<dbReference type="InterPro" id="IPR025868">
    <property type="entry name" value="Zn_ribbon_dom_put"/>
</dbReference>
<protein>
    <submittedName>
        <fullName evidence="2">Transcriptional regulator</fullName>
    </submittedName>
</protein>
<dbReference type="PANTHER" id="PTHR36444:SF2">
    <property type="entry name" value="TRANSCRIPTIONAL REGULATOR PROTEIN YOBU-RELATED"/>
    <property type="match status" value="1"/>
</dbReference>
<reference evidence="2 3" key="1">
    <citation type="submission" date="2018-08" db="EMBL/GenBank/DDBJ databases">
        <title>Paenibacillus sp. M4BSY-1, whole genome shotgun sequence.</title>
        <authorList>
            <person name="Tuo L."/>
        </authorList>
    </citation>
    <scope>NUCLEOTIDE SEQUENCE [LARGE SCALE GENOMIC DNA]</scope>
    <source>
        <strain evidence="2 3">M4BSY-1</strain>
    </source>
</reference>
<dbReference type="Proteomes" id="UP000261905">
    <property type="component" value="Unassembled WGS sequence"/>
</dbReference>
<dbReference type="SUPFAM" id="SSF55136">
    <property type="entry name" value="Probable bacterial effector-binding domain"/>
    <property type="match status" value="1"/>
</dbReference>
<dbReference type="SMART" id="SM00871">
    <property type="entry name" value="AraC_E_bind"/>
    <property type="match status" value="1"/>
</dbReference>
<sequence>MNQEHQQPVFCQSCSMPMLEQDIGGTELNGERSSDYCKYCYSDGAFVQPELSVEDMIDICVPHMVETGMEASAAKAILQQQLPGLKRWSPNRDRLQPARIEEKQAFTIAGIAITTTNADEISGQGQIGELWSRFYSPDVQSQLVAVRTDGDAYACYCNYENGTAGRYDLIAGAQVGTPEIDPSLNLGTVAVPSAKYAVFTTEKGPIQSVVYRAWEDIWYWFAHSEVERAFTGDFEYYGERAADPSSAQVDIYIAIK</sequence>
<dbReference type="EMBL" id="QUBQ01000004">
    <property type="protein sequence ID" value="REK72055.1"/>
    <property type="molecule type" value="Genomic_DNA"/>
</dbReference>
<accession>A0A371P849</accession>
<name>A0A371P849_9BACL</name>
<evidence type="ECO:0000313" key="3">
    <source>
        <dbReference type="Proteomes" id="UP000261905"/>
    </source>
</evidence>
<organism evidence="2 3">
    <name type="scientific">Paenibacillus paeoniae</name>
    <dbReference type="NCBI Taxonomy" id="2292705"/>
    <lineage>
        <taxon>Bacteria</taxon>
        <taxon>Bacillati</taxon>
        <taxon>Bacillota</taxon>
        <taxon>Bacilli</taxon>
        <taxon>Bacillales</taxon>
        <taxon>Paenibacillaceae</taxon>
        <taxon>Paenibacillus</taxon>
    </lineage>
</organism>
<keyword evidence="3" id="KW-1185">Reference proteome</keyword>
<dbReference type="Pfam" id="PF14526">
    <property type="entry name" value="Cass2"/>
    <property type="match status" value="1"/>
</dbReference>
<evidence type="ECO:0000259" key="1">
    <source>
        <dbReference type="SMART" id="SM00871"/>
    </source>
</evidence>
<dbReference type="InterPro" id="IPR029441">
    <property type="entry name" value="Cass2"/>
</dbReference>
<dbReference type="InterPro" id="IPR011256">
    <property type="entry name" value="Reg_factor_effector_dom_sf"/>
</dbReference>
<dbReference type="InterPro" id="IPR010499">
    <property type="entry name" value="AraC_E-bd"/>
</dbReference>
<dbReference type="Gene3D" id="3.20.80.10">
    <property type="entry name" value="Regulatory factor, effector binding domain"/>
    <property type="match status" value="1"/>
</dbReference>
<comment type="caution">
    <text evidence="2">The sequence shown here is derived from an EMBL/GenBank/DDBJ whole genome shotgun (WGS) entry which is preliminary data.</text>
</comment>
<dbReference type="PANTHER" id="PTHR36444">
    <property type="entry name" value="TRANSCRIPTIONAL REGULATOR PROTEIN YOBU-RELATED"/>
    <property type="match status" value="1"/>
</dbReference>
<gene>
    <name evidence="2" type="ORF">DX130_19075</name>
</gene>
<proteinExistence type="predicted"/>
<dbReference type="OrthoDB" id="9801008at2"/>
<dbReference type="InterPro" id="IPR053182">
    <property type="entry name" value="YobU-like_regulator"/>
</dbReference>
<dbReference type="Pfam" id="PF12674">
    <property type="entry name" value="Zn_ribbon_2"/>
    <property type="match status" value="1"/>
</dbReference>
<dbReference type="AlphaFoldDB" id="A0A371P849"/>
<feature type="domain" description="AraC effector-binding" evidence="1">
    <location>
        <begin position="96"/>
        <end position="256"/>
    </location>
</feature>
<evidence type="ECO:0000313" key="2">
    <source>
        <dbReference type="EMBL" id="REK72055.1"/>
    </source>
</evidence>